<feature type="transmembrane region" description="Helical" evidence="9">
    <location>
        <begin position="72"/>
        <end position="94"/>
    </location>
</feature>
<keyword evidence="6" id="KW-0677">Repeat</keyword>
<name>W9QST4_9ROSA</name>
<dbReference type="GO" id="GO:0051119">
    <property type="term" value="F:sugar transmembrane transporter activity"/>
    <property type="evidence" value="ECO:0007669"/>
    <property type="project" value="InterPro"/>
</dbReference>
<dbReference type="Gene3D" id="1.20.1280.290">
    <property type="match status" value="2"/>
</dbReference>
<proteinExistence type="inferred from homology"/>
<evidence type="ECO:0000256" key="6">
    <source>
        <dbReference type="ARBA" id="ARBA00022737"/>
    </source>
</evidence>
<feature type="transmembrane region" description="Helical" evidence="9">
    <location>
        <begin position="193"/>
        <end position="214"/>
    </location>
</feature>
<keyword evidence="11" id="KW-1185">Reference proteome</keyword>
<comment type="similarity">
    <text evidence="2 9">Belongs to the SWEET sugar transporter family.</text>
</comment>
<evidence type="ECO:0000313" key="10">
    <source>
        <dbReference type="EMBL" id="EXB39110.1"/>
    </source>
</evidence>
<reference evidence="11" key="1">
    <citation type="submission" date="2013-01" db="EMBL/GenBank/DDBJ databases">
        <title>Draft Genome Sequence of a Mulberry Tree, Morus notabilis C.K. Schneid.</title>
        <authorList>
            <person name="He N."/>
            <person name="Zhao S."/>
        </authorList>
    </citation>
    <scope>NUCLEOTIDE SEQUENCE</scope>
</reference>
<dbReference type="Pfam" id="PF03083">
    <property type="entry name" value="MtN3_slv"/>
    <property type="match status" value="2"/>
</dbReference>
<dbReference type="PANTHER" id="PTHR10791:SF236">
    <property type="entry name" value="BIDIRECTIONAL SUGAR TRANSPORTER SWEET8"/>
    <property type="match status" value="1"/>
</dbReference>
<keyword evidence="5 9" id="KW-0812">Transmembrane</keyword>
<dbReference type="KEGG" id="mnt:21399623"/>
<keyword evidence="7 9" id="KW-1133">Transmembrane helix</keyword>
<feature type="transmembrane region" description="Helical" evidence="9">
    <location>
        <begin position="103"/>
        <end position="126"/>
    </location>
</feature>
<dbReference type="InterPro" id="IPR004316">
    <property type="entry name" value="SWEET_rpt"/>
</dbReference>
<sequence>MVFNADTNRNVVGITGNVISFGLFTSPIPTFYRIMKKKTAEGFKPDPYLATVLNCMLWVFYGTPFIHPGSLLVLTINSVGLVLELIYVLIFFIYSKNKERKKVILVLAGEFLFFSIVVSVAIFAFQGTKKRSLFVGIMSDIFNTIMYSSPLTIMMKVIDTKSVKYMPFSLSLANFLNGSVWTAFALIKFDIYVLVSNGIGAISGAVQLMLYAFYYRSTPNDDENHDGDQKFSRPNEIQLSTETV</sequence>
<dbReference type="AlphaFoldDB" id="W9QST4"/>
<evidence type="ECO:0000256" key="5">
    <source>
        <dbReference type="ARBA" id="ARBA00022692"/>
    </source>
</evidence>
<feature type="transmembrane region" description="Helical" evidence="9">
    <location>
        <begin position="47"/>
        <end position="66"/>
    </location>
</feature>
<organism evidence="10 11">
    <name type="scientific">Morus notabilis</name>
    <dbReference type="NCBI Taxonomy" id="981085"/>
    <lineage>
        <taxon>Eukaryota</taxon>
        <taxon>Viridiplantae</taxon>
        <taxon>Streptophyta</taxon>
        <taxon>Embryophyta</taxon>
        <taxon>Tracheophyta</taxon>
        <taxon>Spermatophyta</taxon>
        <taxon>Magnoliopsida</taxon>
        <taxon>eudicotyledons</taxon>
        <taxon>Gunneridae</taxon>
        <taxon>Pentapetalae</taxon>
        <taxon>rosids</taxon>
        <taxon>fabids</taxon>
        <taxon>Rosales</taxon>
        <taxon>Moraceae</taxon>
        <taxon>Moreae</taxon>
        <taxon>Morus</taxon>
    </lineage>
</organism>
<keyword evidence="3 9" id="KW-0813">Transport</keyword>
<dbReference type="GO" id="GO:0005886">
    <property type="term" value="C:plasma membrane"/>
    <property type="evidence" value="ECO:0007669"/>
    <property type="project" value="UniProtKB-SubCell"/>
</dbReference>
<evidence type="ECO:0000313" key="11">
    <source>
        <dbReference type="Proteomes" id="UP000030645"/>
    </source>
</evidence>
<gene>
    <name evidence="10" type="ORF">L484_016580</name>
</gene>
<dbReference type="EMBL" id="KE343711">
    <property type="protein sequence ID" value="EXB39110.1"/>
    <property type="molecule type" value="Genomic_DNA"/>
</dbReference>
<evidence type="ECO:0000256" key="9">
    <source>
        <dbReference type="RuleBase" id="RU910715"/>
    </source>
</evidence>
<comment type="function">
    <text evidence="9">Mediates both low-affinity uptake and efflux of sugar across the membrane.</text>
</comment>
<dbReference type="PANTHER" id="PTHR10791">
    <property type="entry name" value="RAG1-ACTIVATING PROTEIN 1"/>
    <property type="match status" value="1"/>
</dbReference>
<dbReference type="Proteomes" id="UP000030645">
    <property type="component" value="Unassembled WGS sequence"/>
</dbReference>
<accession>W9QST4</accession>
<dbReference type="InterPro" id="IPR047664">
    <property type="entry name" value="SWEET"/>
</dbReference>
<comment type="subcellular location">
    <subcellularLocation>
        <location evidence="9">Cell membrane</location>
        <topology evidence="9">Multi-pass membrane protein</topology>
    </subcellularLocation>
    <subcellularLocation>
        <location evidence="1">Endomembrane system</location>
        <topology evidence="1">Multi-pass membrane protein</topology>
    </subcellularLocation>
</comment>
<dbReference type="GO" id="GO:0012505">
    <property type="term" value="C:endomembrane system"/>
    <property type="evidence" value="ECO:0007669"/>
    <property type="project" value="UniProtKB-SubCell"/>
</dbReference>
<evidence type="ECO:0000256" key="1">
    <source>
        <dbReference type="ARBA" id="ARBA00004127"/>
    </source>
</evidence>
<evidence type="ECO:0000256" key="8">
    <source>
        <dbReference type="ARBA" id="ARBA00023136"/>
    </source>
</evidence>
<dbReference type="OrthoDB" id="409725at2759"/>
<protein>
    <recommendedName>
        <fullName evidence="9">Bidirectional sugar transporter SWEET</fullName>
    </recommendedName>
</protein>
<evidence type="ECO:0000256" key="7">
    <source>
        <dbReference type="ARBA" id="ARBA00022989"/>
    </source>
</evidence>
<keyword evidence="8 9" id="KW-0472">Membrane</keyword>
<keyword evidence="4 9" id="KW-0762">Sugar transport</keyword>
<dbReference type="FunFam" id="1.20.1280.290:FF:000002">
    <property type="entry name" value="Bidirectional sugar transporter SWEET"/>
    <property type="match status" value="1"/>
</dbReference>
<evidence type="ECO:0000256" key="4">
    <source>
        <dbReference type="ARBA" id="ARBA00022597"/>
    </source>
</evidence>
<feature type="transmembrane region" description="Helical" evidence="9">
    <location>
        <begin position="12"/>
        <end position="35"/>
    </location>
</feature>
<dbReference type="FunFam" id="1.20.1280.290:FF:000001">
    <property type="entry name" value="Bidirectional sugar transporter SWEET"/>
    <property type="match status" value="1"/>
</dbReference>
<feature type="transmembrane region" description="Helical" evidence="9">
    <location>
        <begin position="165"/>
        <end position="187"/>
    </location>
</feature>
<dbReference type="eggNOG" id="KOG1623">
    <property type="taxonomic scope" value="Eukaryota"/>
</dbReference>
<evidence type="ECO:0000256" key="2">
    <source>
        <dbReference type="ARBA" id="ARBA00007809"/>
    </source>
</evidence>
<feature type="transmembrane region" description="Helical" evidence="9">
    <location>
        <begin position="132"/>
        <end position="153"/>
    </location>
</feature>
<evidence type="ECO:0000256" key="3">
    <source>
        <dbReference type="ARBA" id="ARBA00022448"/>
    </source>
</evidence>
<dbReference type="GO" id="GO:0051260">
    <property type="term" value="P:protein homooligomerization"/>
    <property type="evidence" value="ECO:0007669"/>
    <property type="project" value="UniProtKB-ARBA"/>
</dbReference>